<dbReference type="EnsemblMetazoa" id="XM_029492661.1">
    <property type="protein sequence ID" value="XP_029348521.1"/>
    <property type="gene ID" value="LOC115035028"/>
</dbReference>
<evidence type="ECO:0000313" key="3">
    <source>
        <dbReference type="Proteomes" id="UP000007819"/>
    </source>
</evidence>
<reference evidence="3" key="1">
    <citation type="submission" date="2010-06" db="EMBL/GenBank/DDBJ databases">
        <authorList>
            <person name="Jiang H."/>
            <person name="Abraham K."/>
            <person name="Ali S."/>
            <person name="Alsbrooks S.L."/>
            <person name="Anim B.N."/>
            <person name="Anosike U.S."/>
            <person name="Attaway T."/>
            <person name="Bandaranaike D.P."/>
            <person name="Battles P.K."/>
            <person name="Bell S.N."/>
            <person name="Bell A.V."/>
            <person name="Beltran B."/>
            <person name="Bickham C."/>
            <person name="Bustamante Y."/>
            <person name="Caleb T."/>
            <person name="Canada A."/>
            <person name="Cardenas V."/>
            <person name="Carter K."/>
            <person name="Chacko J."/>
            <person name="Chandrabose M.N."/>
            <person name="Chavez D."/>
            <person name="Chavez A."/>
            <person name="Chen L."/>
            <person name="Chu H.-S."/>
            <person name="Claassen K.J."/>
            <person name="Cockrell R."/>
            <person name="Collins M."/>
            <person name="Cooper J.A."/>
            <person name="Cree A."/>
            <person name="Curry S.M."/>
            <person name="Da Y."/>
            <person name="Dao M.D."/>
            <person name="Das B."/>
            <person name="Davila M.-L."/>
            <person name="Davy-Carroll L."/>
            <person name="Denson S."/>
            <person name="Dinh H."/>
            <person name="Ebong V.E."/>
            <person name="Edwards J.R."/>
            <person name="Egan A."/>
            <person name="El-Daye J."/>
            <person name="Escobedo L."/>
            <person name="Fernandez S."/>
            <person name="Fernando P.R."/>
            <person name="Flagg N."/>
            <person name="Forbes L.D."/>
            <person name="Fowler R.G."/>
            <person name="Fu Q."/>
            <person name="Gabisi R.A."/>
            <person name="Ganer J."/>
            <person name="Garbino Pronczuk A."/>
            <person name="Garcia R.M."/>
            <person name="Garner T."/>
            <person name="Garrett T.E."/>
            <person name="Gonzalez D.A."/>
            <person name="Hamid H."/>
            <person name="Hawkins E.S."/>
            <person name="Hirani K."/>
            <person name="Hogues M.E."/>
            <person name="Hollins B."/>
            <person name="Hsiao C.-H."/>
            <person name="Jabil R."/>
            <person name="James M.L."/>
            <person name="Jhangiani S.N."/>
            <person name="Johnson B."/>
            <person name="Johnson Q."/>
            <person name="Joshi V."/>
            <person name="Kalu J.B."/>
            <person name="Kam C."/>
            <person name="Kashfia A."/>
            <person name="Keebler J."/>
            <person name="Kisamo H."/>
            <person name="Kovar C.L."/>
            <person name="Lago L.A."/>
            <person name="Lai C.-Y."/>
            <person name="Laidlaw J."/>
            <person name="Lara F."/>
            <person name="Le T.-K."/>
            <person name="Lee S.L."/>
            <person name="Legall F.H."/>
            <person name="Lemon S.J."/>
            <person name="Lewis L.R."/>
            <person name="Li B."/>
            <person name="Liu Y."/>
            <person name="Liu Y.-S."/>
            <person name="Lopez J."/>
            <person name="Lozado R.J."/>
            <person name="Lu J."/>
            <person name="Madu R.C."/>
            <person name="Maheshwari M."/>
            <person name="Maheshwari R."/>
            <person name="Malloy K."/>
            <person name="Martinez E."/>
            <person name="Mathew T."/>
            <person name="Mercado I.C."/>
            <person name="Mercado C."/>
            <person name="Meyer B."/>
            <person name="Montgomery K."/>
            <person name="Morgan M.B."/>
            <person name="Munidasa M."/>
            <person name="Nazareth L.V."/>
            <person name="Nelson J."/>
            <person name="Ng B.M."/>
            <person name="Nguyen N.B."/>
            <person name="Nguyen P.Q."/>
            <person name="Nguyen T."/>
            <person name="Obregon M."/>
            <person name="Okwuonu G.O."/>
            <person name="Onwere C.G."/>
            <person name="Orozco G."/>
            <person name="Parra A."/>
            <person name="Patel S."/>
            <person name="Patil S."/>
            <person name="Perez A."/>
            <person name="Perez Y."/>
            <person name="Pham C."/>
            <person name="Primus E.L."/>
            <person name="Pu L.-L."/>
            <person name="Puazo M."/>
            <person name="Qin X."/>
            <person name="Quiroz J.B."/>
            <person name="Reese J."/>
            <person name="Richards S."/>
            <person name="Rives C.M."/>
            <person name="Robberts R."/>
            <person name="Ruiz S.J."/>
            <person name="Ruiz M.J."/>
            <person name="Santibanez J."/>
            <person name="Schneider B.W."/>
            <person name="Sisson I."/>
            <person name="Smith M."/>
            <person name="Sodergren E."/>
            <person name="Song X.-Z."/>
            <person name="Song B.B."/>
            <person name="Summersgill H."/>
            <person name="Thelus R."/>
            <person name="Thornton R.D."/>
            <person name="Trejos Z.Y."/>
            <person name="Usmani K."/>
            <person name="Vattathil S."/>
            <person name="Villasana D."/>
            <person name="Walker D.L."/>
            <person name="Wang S."/>
            <person name="Wang K."/>
            <person name="White C.S."/>
            <person name="Williams A.C."/>
            <person name="Williamson J."/>
            <person name="Wilson K."/>
            <person name="Woghiren I.O."/>
            <person name="Woodworth J.R."/>
            <person name="Worley K.C."/>
            <person name="Wright R.A."/>
            <person name="Wu W."/>
            <person name="Young L."/>
            <person name="Zhang L."/>
            <person name="Zhang J."/>
            <person name="Zhu Y."/>
            <person name="Muzny D.M."/>
            <person name="Weinstock G."/>
            <person name="Gibbs R.A."/>
        </authorList>
    </citation>
    <scope>NUCLEOTIDE SEQUENCE [LARGE SCALE GENOMIC DNA]</scope>
    <source>
        <strain evidence="3">LSR1</strain>
    </source>
</reference>
<keyword evidence="3" id="KW-1185">Reference proteome</keyword>
<organism evidence="2 3">
    <name type="scientific">Acyrthosiphon pisum</name>
    <name type="common">Pea aphid</name>
    <dbReference type="NCBI Taxonomy" id="7029"/>
    <lineage>
        <taxon>Eukaryota</taxon>
        <taxon>Metazoa</taxon>
        <taxon>Ecdysozoa</taxon>
        <taxon>Arthropoda</taxon>
        <taxon>Hexapoda</taxon>
        <taxon>Insecta</taxon>
        <taxon>Pterygota</taxon>
        <taxon>Neoptera</taxon>
        <taxon>Paraneoptera</taxon>
        <taxon>Hemiptera</taxon>
        <taxon>Sternorrhyncha</taxon>
        <taxon>Aphidomorpha</taxon>
        <taxon>Aphidoidea</taxon>
        <taxon>Aphididae</taxon>
        <taxon>Macrosiphini</taxon>
        <taxon>Acyrthosiphon</taxon>
    </lineage>
</organism>
<protein>
    <submittedName>
        <fullName evidence="2">Uncharacterized protein</fullName>
    </submittedName>
</protein>
<accession>A0A8R2NWB5</accession>
<reference evidence="2" key="2">
    <citation type="submission" date="2022-06" db="UniProtKB">
        <authorList>
            <consortium name="EnsemblMetazoa"/>
        </authorList>
    </citation>
    <scope>IDENTIFICATION</scope>
</reference>
<dbReference type="AlphaFoldDB" id="A0A8R2NWB5"/>
<dbReference type="GeneID" id="115035028"/>
<dbReference type="Proteomes" id="UP000007819">
    <property type="component" value="Unassembled WGS sequence"/>
</dbReference>
<feature type="coiled-coil region" evidence="1">
    <location>
        <begin position="79"/>
        <end position="109"/>
    </location>
</feature>
<dbReference type="RefSeq" id="XP_029348521.1">
    <property type="nucleotide sequence ID" value="XM_029492661.1"/>
</dbReference>
<sequence length="155" mass="17275">MDHTKIISTPSSIYNNSQSDFYGPSKIISTPSSPFKISATVGSKGITESQSNVLGLSSNTSVLSLSDKNDILHKLYRNVLNMKYDIKTLIEKNEKLEELILNMSSSNNNLSIGNSANVLFEDDFLSYLNKILPLKTDETLLEFESKLTDNIFKSK</sequence>
<evidence type="ECO:0000256" key="1">
    <source>
        <dbReference type="SAM" id="Coils"/>
    </source>
</evidence>
<name>A0A8R2NWB5_ACYPI</name>
<proteinExistence type="predicted"/>
<keyword evidence="1" id="KW-0175">Coiled coil</keyword>
<dbReference type="KEGG" id="api:115035028"/>
<evidence type="ECO:0000313" key="2">
    <source>
        <dbReference type="EnsemblMetazoa" id="XP_029348521.1"/>
    </source>
</evidence>